<accession>A0ABT4Y888</accession>
<proteinExistence type="predicted"/>
<evidence type="ECO:0000313" key="2">
    <source>
        <dbReference type="EMBL" id="MDA8485093.1"/>
    </source>
</evidence>
<name>A0ABT4Y888_METRE</name>
<dbReference type="RefSeq" id="WP_271471556.1">
    <property type="nucleotide sequence ID" value="NZ_JANEWF010000024.1"/>
</dbReference>
<sequence>MNSLVPVLAALMLATTAVFAASEAILAPPPQPVPEAFGELLITRDENAPNACDIELYVQNELVARVAPGQSVSIPVPAGEVSLRVAQHGSGYCAGQFAGNAQSAIIAPGEVRHLRIVQDEHEVFLAPAAD</sequence>
<feature type="chain" id="PRO_5047255556" evidence="1">
    <location>
        <begin position="21"/>
        <end position="130"/>
    </location>
</feature>
<feature type="signal peptide" evidence="1">
    <location>
        <begin position="1"/>
        <end position="20"/>
    </location>
</feature>
<evidence type="ECO:0000313" key="3">
    <source>
        <dbReference type="Proteomes" id="UP001211689"/>
    </source>
</evidence>
<comment type="caution">
    <text evidence="2">The sequence shown here is derived from an EMBL/GenBank/DDBJ whole genome shotgun (WGS) entry which is preliminary data.</text>
</comment>
<gene>
    <name evidence="2" type="ORF">NNO07_18665</name>
</gene>
<keyword evidence="1" id="KW-0732">Signal</keyword>
<reference evidence="2 3" key="1">
    <citation type="submission" date="2022-07" db="EMBL/GenBank/DDBJ databases">
        <title>Genome Analysis of Selected Gammaproteobacteria from Nigerian Food snails.</title>
        <authorList>
            <person name="Okafor A.C."/>
        </authorList>
    </citation>
    <scope>NUCLEOTIDE SEQUENCE [LARGE SCALE GENOMIC DNA]</scope>
    <source>
        <strain evidence="2 3">Awg 2</strain>
    </source>
</reference>
<protein>
    <submittedName>
        <fullName evidence="2">Uncharacterized protein</fullName>
    </submittedName>
</protein>
<evidence type="ECO:0000256" key="1">
    <source>
        <dbReference type="SAM" id="SignalP"/>
    </source>
</evidence>
<keyword evidence="3" id="KW-1185">Reference proteome</keyword>
<organism evidence="2 3">
    <name type="scientific">Metapseudomonas resinovorans</name>
    <name type="common">Pseudomonas resinovorans</name>
    <dbReference type="NCBI Taxonomy" id="53412"/>
    <lineage>
        <taxon>Bacteria</taxon>
        <taxon>Pseudomonadati</taxon>
        <taxon>Pseudomonadota</taxon>
        <taxon>Gammaproteobacteria</taxon>
        <taxon>Pseudomonadales</taxon>
        <taxon>Pseudomonadaceae</taxon>
        <taxon>Metapseudomonas</taxon>
    </lineage>
</organism>
<dbReference type="EMBL" id="JANEWF010000024">
    <property type="protein sequence ID" value="MDA8485093.1"/>
    <property type="molecule type" value="Genomic_DNA"/>
</dbReference>
<dbReference type="Proteomes" id="UP001211689">
    <property type="component" value="Unassembled WGS sequence"/>
</dbReference>